<dbReference type="AlphaFoldDB" id="A0A8T4L5E0"/>
<reference evidence="2" key="1">
    <citation type="submission" date="2021-03" db="EMBL/GenBank/DDBJ databases">
        <authorList>
            <person name="Jaffe A."/>
        </authorList>
    </citation>
    <scope>NUCLEOTIDE SEQUENCE</scope>
    <source>
        <strain evidence="2">RIFCSPLOWO2_01_FULL_AR10_48_17</strain>
    </source>
</reference>
<dbReference type="PANTHER" id="PTHR42743">
    <property type="entry name" value="AMINO-ACID AMINOTRANSFERASE"/>
    <property type="match status" value="1"/>
</dbReference>
<keyword evidence="2" id="KW-0032">Aminotransferase</keyword>
<keyword evidence="2" id="KW-0808">Transferase</keyword>
<dbReference type="GO" id="GO:0046394">
    <property type="term" value="P:carboxylic acid biosynthetic process"/>
    <property type="evidence" value="ECO:0007669"/>
    <property type="project" value="UniProtKB-ARBA"/>
</dbReference>
<dbReference type="Pfam" id="PF01063">
    <property type="entry name" value="Aminotran_4"/>
    <property type="match status" value="1"/>
</dbReference>
<dbReference type="Proteomes" id="UP000675968">
    <property type="component" value="Unassembled WGS sequence"/>
</dbReference>
<dbReference type="GO" id="GO:0008483">
    <property type="term" value="F:transaminase activity"/>
    <property type="evidence" value="ECO:0007669"/>
    <property type="project" value="UniProtKB-KW"/>
</dbReference>
<dbReference type="InterPro" id="IPR036038">
    <property type="entry name" value="Aminotransferase-like"/>
</dbReference>
<comment type="similarity">
    <text evidence="1">Belongs to the class-IV pyridoxal-phosphate-dependent aminotransferase family.</text>
</comment>
<dbReference type="InterPro" id="IPR001544">
    <property type="entry name" value="Aminotrans_IV"/>
</dbReference>
<dbReference type="EMBL" id="JAGVWC010000010">
    <property type="protein sequence ID" value="MBS3061744.1"/>
    <property type="molecule type" value="Genomic_DNA"/>
</dbReference>
<dbReference type="InterPro" id="IPR043132">
    <property type="entry name" value="BCAT-like_C"/>
</dbReference>
<dbReference type="Gene3D" id="3.20.10.10">
    <property type="entry name" value="D-amino Acid Aminotransferase, subunit A, domain 2"/>
    <property type="match status" value="1"/>
</dbReference>
<reference evidence="2" key="2">
    <citation type="submission" date="2021-05" db="EMBL/GenBank/DDBJ databases">
        <title>Protein family content uncovers lineage relationships and bacterial pathway maintenance mechanisms in DPANN archaea.</title>
        <authorList>
            <person name="Castelle C.J."/>
            <person name="Meheust R."/>
            <person name="Jaffe A.L."/>
            <person name="Seitz K."/>
            <person name="Gong X."/>
            <person name="Baker B.J."/>
            <person name="Banfield J.F."/>
        </authorList>
    </citation>
    <scope>NUCLEOTIDE SEQUENCE</scope>
    <source>
        <strain evidence="2">RIFCSPLOWO2_01_FULL_AR10_48_17</strain>
    </source>
</reference>
<dbReference type="PANTHER" id="PTHR42743:SF11">
    <property type="entry name" value="AMINODEOXYCHORISMATE LYASE"/>
    <property type="match status" value="1"/>
</dbReference>
<dbReference type="Gene3D" id="3.30.470.10">
    <property type="match status" value="1"/>
</dbReference>
<protein>
    <submittedName>
        <fullName evidence="2">Aminotransferase class IV</fullName>
    </submittedName>
</protein>
<dbReference type="InterPro" id="IPR050571">
    <property type="entry name" value="Class-IV_PLP-Dep_Aminotrnsfr"/>
</dbReference>
<evidence type="ECO:0000256" key="1">
    <source>
        <dbReference type="ARBA" id="ARBA00009320"/>
    </source>
</evidence>
<comment type="caution">
    <text evidence="2">The sequence shown here is derived from an EMBL/GenBank/DDBJ whole genome shotgun (WGS) entry which is preliminary data.</text>
</comment>
<gene>
    <name evidence="2" type="ORF">J4215_04135</name>
</gene>
<accession>A0A8T4L5E0</accession>
<name>A0A8T4L5E0_9ARCH</name>
<dbReference type="InterPro" id="IPR043131">
    <property type="entry name" value="BCAT-like_N"/>
</dbReference>
<dbReference type="SUPFAM" id="SSF56752">
    <property type="entry name" value="D-aminoacid aminotransferase-like PLP-dependent enzymes"/>
    <property type="match status" value="1"/>
</dbReference>
<organism evidence="2 3">
    <name type="scientific">Candidatus Iainarchaeum sp</name>
    <dbReference type="NCBI Taxonomy" id="3101447"/>
    <lineage>
        <taxon>Archaea</taxon>
        <taxon>Candidatus Iainarchaeota</taxon>
        <taxon>Candidatus Iainarchaeia</taxon>
        <taxon>Candidatus Iainarchaeales</taxon>
        <taxon>Candidatus Iainarchaeaceae</taxon>
        <taxon>Candidatus Iainarchaeum</taxon>
    </lineage>
</organism>
<evidence type="ECO:0000313" key="3">
    <source>
        <dbReference type="Proteomes" id="UP000675968"/>
    </source>
</evidence>
<sequence length="275" mass="30527">MKVLLNGRLIAESEAVLPVSDKAYFFDFCVYESLKVVSGKVFFSEYHVDRLFDSAKVIGLGHSFSKAAVVSWIEKVVEANSLIDAFLRVLLIGDADANKDPKLFVFPLAGVTFYPKKFYSQGVKTISFSGERLFPNAKTKDLLLGFVALRAATKAGALEALLVDADGNVREGTRSNVFAFKGNKLFFPPKEKVLEGVTKKILLKVCAPHFELVARDLPLKKIGCFDEVFISSTLFNALPVRQVDDVVFAGPFEKTKRVQKLFRDYYHAAVLDPLA</sequence>
<proteinExistence type="inferred from homology"/>
<evidence type="ECO:0000313" key="2">
    <source>
        <dbReference type="EMBL" id="MBS3061744.1"/>
    </source>
</evidence>